<reference evidence="2" key="1">
    <citation type="journal article" date="2023" name="G3 (Bethesda)">
        <title>A reference genome for the long-term kleptoplast-retaining sea slug Elysia crispata morphotype clarki.</title>
        <authorList>
            <person name="Eastman K.E."/>
            <person name="Pendleton A.L."/>
            <person name="Shaikh M.A."/>
            <person name="Suttiyut T."/>
            <person name="Ogas R."/>
            <person name="Tomko P."/>
            <person name="Gavelis G."/>
            <person name="Widhalm J.R."/>
            <person name="Wisecaver J.H."/>
        </authorList>
    </citation>
    <scope>NUCLEOTIDE SEQUENCE</scope>
    <source>
        <strain evidence="2">ECLA1</strain>
    </source>
</reference>
<dbReference type="InterPro" id="IPR002035">
    <property type="entry name" value="VWF_A"/>
</dbReference>
<dbReference type="EMBL" id="JAWDGP010002640">
    <property type="protein sequence ID" value="KAK3781269.1"/>
    <property type="molecule type" value="Genomic_DNA"/>
</dbReference>
<keyword evidence="3" id="KW-1185">Reference proteome</keyword>
<protein>
    <recommendedName>
        <fullName evidence="1">VWFA domain-containing protein</fullName>
    </recommendedName>
</protein>
<evidence type="ECO:0000313" key="3">
    <source>
        <dbReference type="Proteomes" id="UP001283361"/>
    </source>
</evidence>
<dbReference type="AlphaFoldDB" id="A0AAE1A4M4"/>
<dbReference type="Gene3D" id="3.40.50.410">
    <property type="entry name" value="von Willebrand factor, type A domain"/>
    <property type="match status" value="1"/>
</dbReference>
<proteinExistence type="predicted"/>
<comment type="caution">
    <text evidence="2">The sequence shown here is derived from an EMBL/GenBank/DDBJ whole genome shotgun (WGS) entry which is preliminary data.</text>
</comment>
<name>A0AAE1A4M4_9GAST</name>
<dbReference type="Pfam" id="PF00092">
    <property type="entry name" value="VWA"/>
    <property type="match status" value="1"/>
</dbReference>
<gene>
    <name evidence="2" type="ORF">RRG08_052836</name>
</gene>
<evidence type="ECO:0000313" key="2">
    <source>
        <dbReference type="EMBL" id="KAK3781269.1"/>
    </source>
</evidence>
<sequence>MSGPSSTRPFCWNLRCRNKDPRLHAGLDSAELGFTERSGDRETAPNFLIVISGGKSTNPHKTQAMIAPLSRRGVRFYANGVGTSTN</sequence>
<dbReference type="Proteomes" id="UP001283361">
    <property type="component" value="Unassembled WGS sequence"/>
</dbReference>
<organism evidence="2 3">
    <name type="scientific">Elysia crispata</name>
    <name type="common">lettuce slug</name>
    <dbReference type="NCBI Taxonomy" id="231223"/>
    <lineage>
        <taxon>Eukaryota</taxon>
        <taxon>Metazoa</taxon>
        <taxon>Spiralia</taxon>
        <taxon>Lophotrochozoa</taxon>
        <taxon>Mollusca</taxon>
        <taxon>Gastropoda</taxon>
        <taxon>Heterobranchia</taxon>
        <taxon>Euthyneura</taxon>
        <taxon>Panpulmonata</taxon>
        <taxon>Sacoglossa</taxon>
        <taxon>Placobranchoidea</taxon>
        <taxon>Plakobranchidae</taxon>
        <taxon>Elysia</taxon>
    </lineage>
</organism>
<dbReference type="InterPro" id="IPR036465">
    <property type="entry name" value="vWFA_dom_sf"/>
</dbReference>
<dbReference type="SUPFAM" id="SSF53300">
    <property type="entry name" value="vWA-like"/>
    <property type="match status" value="1"/>
</dbReference>
<accession>A0AAE1A4M4</accession>
<feature type="domain" description="VWFA" evidence="1">
    <location>
        <begin position="22"/>
        <end position="84"/>
    </location>
</feature>
<evidence type="ECO:0000259" key="1">
    <source>
        <dbReference type="Pfam" id="PF00092"/>
    </source>
</evidence>